<gene>
    <name evidence="3" type="ORF">RND81_08G089400</name>
</gene>
<dbReference type="PANTHER" id="PTHR43939">
    <property type="entry name" value="COILED-COIL DOMAIN-CONTAINING PROTEIN 158"/>
    <property type="match status" value="1"/>
</dbReference>
<dbReference type="EMBL" id="JBDFQZ010000008">
    <property type="protein sequence ID" value="KAK9698214.1"/>
    <property type="molecule type" value="Genomic_DNA"/>
</dbReference>
<feature type="coiled-coil region" evidence="1">
    <location>
        <begin position="1474"/>
        <end position="1522"/>
    </location>
</feature>
<dbReference type="Proteomes" id="UP001443914">
    <property type="component" value="Unassembled WGS sequence"/>
</dbReference>
<dbReference type="Gene3D" id="1.10.287.1490">
    <property type="match status" value="2"/>
</dbReference>
<feature type="coiled-coil region" evidence="1">
    <location>
        <begin position="505"/>
        <end position="546"/>
    </location>
</feature>
<organism evidence="3 4">
    <name type="scientific">Saponaria officinalis</name>
    <name type="common">Common soapwort</name>
    <name type="synonym">Lychnis saponaria</name>
    <dbReference type="NCBI Taxonomy" id="3572"/>
    <lineage>
        <taxon>Eukaryota</taxon>
        <taxon>Viridiplantae</taxon>
        <taxon>Streptophyta</taxon>
        <taxon>Embryophyta</taxon>
        <taxon>Tracheophyta</taxon>
        <taxon>Spermatophyta</taxon>
        <taxon>Magnoliopsida</taxon>
        <taxon>eudicotyledons</taxon>
        <taxon>Gunneridae</taxon>
        <taxon>Pentapetalae</taxon>
        <taxon>Caryophyllales</taxon>
        <taxon>Caryophyllaceae</taxon>
        <taxon>Caryophylleae</taxon>
        <taxon>Saponaria</taxon>
    </lineage>
</organism>
<keyword evidence="1" id="KW-0175">Coiled coil</keyword>
<feature type="compositionally biased region" description="Basic and acidic residues" evidence="2">
    <location>
        <begin position="23"/>
        <end position="34"/>
    </location>
</feature>
<keyword evidence="4" id="KW-1185">Reference proteome</keyword>
<feature type="coiled-coil region" evidence="1">
    <location>
        <begin position="582"/>
        <end position="658"/>
    </location>
</feature>
<evidence type="ECO:0000256" key="2">
    <source>
        <dbReference type="SAM" id="MobiDB-lite"/>
    </source>
</evidence>
<comment type="caution">
    <text evidence="3">The sequence shown here is derived from an EMBL/GenBank/DDBJ whole genome shotgun (WGS) entry which is preliminary data.</text>
</comment>
<feature type="coiled-coil region" evidence="1">
    <location>
        <begin position="2518"/>
        <end position="2552"/>
    </location>
</feature>
<feature type="coiled-coil region" evidence="1">
    <location>
        <begin position="1929"/>
        <end position="1970"/>
    </location>
</feature>
<evidence type="ECO:0000256" key="1">
    <source>
        <dbReference type="SAM" id="Coils"/>
    </source>
</evidence>
<proteinExistence type="predicted"/>
<sequence length="2683" mass="301601">MDKKSSRTDLLAAGRKKLQQYRQKKDPKVKDGKGSSKSSSNKLDHSQSHPKDAAHGSAESSHTDIVSEDSAALTVGDGDVDLPILDIGKAKFDEHLVETFYTELGSAVAAQGERREEGDQVSIVGAIQEANSCGLTYHDQKEKDQLESDVSSVGVNKGDASVPVEATNVAESPVRLNSLEIDVMDESSNEKGLYQQSNLHDETQTDSKLHQPAAYTAMEIEFRKSMSSNPIIVDSFDEQSVFAGVEGSTLDLVQLAKVFKRLPETDFRYLIQSRKMADDDSLGVPQTDLPQTFQEQFYLANISKEFFHVQLLEQQEGFGHLVSDEASTSLLDLQESNKILASELAKCRSELEAAINKRVEFQDLYYHAKEEAIGYSATVDELRIRLEEALAKLFISSADSDHCKAQLEASLAENQELLKNLASSSEQKIKYEAVLEQYTLDSQKFSAHMADSNAQIDALQLEIEKSRGSLTFAIDERKKFEEENFVLAQDKEVLSGALADCRLQLTVSQQENSDLNRNLTILSEEHKKQKDNEEFLIQEVERLTAELVVFQDKWLTQHQEIMILNQDKEGLSGDLVDCRHQLTVLQHENSDLTRRVAVMNEEHEKQMDYEESIIQEIERLSAELVVFQDKLWIQHQEKMQVEADLGEAMLRIEQLAEENIILQSSVEIYKGKLSDGRHMHVSSAGVGSMTQMNIVDNVADGTISSELSLGDASVLAMKNCLEEAEMLMKKLEKATDAMHSHSVSLSHSIGKNTAPGVSKLIQAFESKAIDDPDPDDVNPSTDNPVPSYLVAIEQISHLRCVLETLSRHVEHVDVLTMEEKVRCQAADVSCEELEVEIESLKGISNNLEVRNIELEVLCGAMNQHARDTEASQSQLVNMFDALKQEYAALKSQNVELINKLTTGNSRISELQAFLQEIRRSSDELASTFYNEIEALQAEMKQNIYSGERRWKSALSQLHSALVNLDALIGSSVIYPPPTESSDSGILDHILLSLCAACEVIEKLMLKVETHETLSNSYTQVKDQLHSVDEKHNLSLAMLQKVSADLVKLLDISSELYNDSGIPTVNQYDPMDADYYEAIVSKVGNLVGDLQALKESNKKLYSDLLNRTNEIEELNKHCLDSDAVLKLVLDVKEVLKLQDTDIDLDNTPVLLLQSSVLLLIQKFRETEEKAYLLTEECNSRVIEIGKLQDNIEQLNILHLQHQNEMLILKESLTQAKNALDANQVALLEKTKELEQSDQRVASVREKLSIAVAKGKGLVVQRDSLKHSLAEMSSELDKCSQELELKDSRILEIEEKLKAYSEAGERMEALESELTYIRNSATALRESFLMKDSALQRIEEIMEDLELPYHFHSKDTAEKVDWLAKSVAGNSFLHADWDQRSSVGGGSYSDAGLATDGGKEDVHPTLNPVDDLRRQYDELQTKFYELAEQNDMLEQSLMERNVLVQRWEEILDRINTPPQIRSMEPEERIHWLGTALSEADHHMRSLQQKIEKLENYCQSLSSDLEESQGRISELQSSLQAIAQEKDNALSIAGDHMKSYPQKINSLESYSGSLSSQLEESERRISEYKSSLQMVIHDKEILSSNLVALTCNHELALHAVAQYEHDLDILRKDADMLRGSLVEKVEDENYIQEIESELRRLQGLILEVLKESGTDSSDLGNIQCLERLIRKLVTRVGGIDSESHAPNELVQGHVPEHEVKAITAADLENVQAPNETVGYLDESKPRSYVTEGKSVSDLLRIELAEALDEVAHLREENDEYSKKNQSMTIEFEELDKKKDELQELLNQEEQKSASLREKLNLAVRKGKSLIQQRDSLKQNIELSTNEIDRLKSEISRRDNSLLDSSKKISDLSLEMETYKTFEAENLSLKNRLIVAEQHLQHIEHTMSMLLNKLGETDTGGEITTQDPLPKVERIGKMCSELHATTASLEKDARKSKKAAELLLAELNEVQERNDGLQEELARAYQEISTLSRERDLADVAKVEALSHFAKLSDERKLQLTEMERLQFSISDMKKVFFDMSSVADNAFAKDLELLSGVKAHVESCLVHIGVNLVSTKEHGGLVSVNKTFKDFWSRGSPWNSEVFDELDDSVEFDVFKAAEQHLKQLTEAVGEFKDRLHSHSMSLRSEVDQVYSVVTTVLKAVDSQRNSLELIKDERDMERAVLCKSLSFLYEACCSSITEIENRRAQLSGQSLAAGDLRVNLPSLPSFDGGNLDESSISSYEQCVKALADILIGAVKDFTDMEIEDTSRSKEMRSDILHLQKELQEKDIQRERICSELVGQIKEAESAATNCSRDFQLAKNYAHDLEQKLEAMGKEQALLEQRVVELQQGHVNSIELGEKVKAMTTAVAAKEQEIEALMQALDEEETQMEALRIKVEELESAVQKKNSDLDHVEAYRAKAAKKLSVTVSKFDELHCMSEGLLSEIEVLQSQLQDRDSEISFLRHEVTRCTNDVLEATKMSKERSYSDLHEFLTWLDITLSRVLLREPHGDDGTGKNCAECKEKLQKDILSIISELEDSRIAAQNKDALLQAERNKVEELSQTKAALESSLNETELHLNSLQGAGISGELTSEIVEIEPVVNKWTAPVVSSTSQVRNWRKANSDQVAIAIDTDAGSSGRLEDEDDDKVHGFKSLTTSKFVPKFTRPVSDMIDGLWVSCDRTLMRQPAFRLGIIFYWALLHAMLASIMV</sequence>
<evidence type="ECO:0000313" key="3">
    <source>
        <dbReference type="EMBL" id="KAK9698214.1"/>
    </source>
</evidence>
<feature type="compositionally biased region" description="Basic and acidic residues" evidence="2">
    <location>
        <begin position="42"/>
        <end position="54"/>
    </location>
</feature>
<feature type="region of interest" description="Disordered" evidence="2">
    <location>
        <begin position="1"/>
        <end position="70"/>
    </location>
</feature>
<feature type="coiled-coil region" evidence="1">
    <location>
        <begin position="1407"/>
        <end position="1434"/>
    </location>
</feature>
<accession>A0AAW1J555</accession>
<protein>
    <submittedName>
        <fullName evidence="3">Uncharacterized protein</fullName>
    </submittedName>
</protein>
<reference evidence="3" key="1">
    <citation type="submission" date="2024-03" db="EMBL/GenBank/DDBJ databases">
        <title>WGS assembly of Saponaria officinalis var. Norfolk2.</title>
        <authorList>
            <person name="Jenkins J."/>
            <person name="Shu S."/>
            <person name="Grimwood J."/>
            <person name="Barry K."/>
            <person name="Goodstein D."/>
            <person name="Schmutz J."/>
            <person name="Leebens-Mack J."/>
            <person name="Osbourn A."/>
        </authorList>
    </citation>
    <scope>NUCLEOTIDE SEQUENCE [LARGE SCALE GENOMIC DNA]</scope>
    <source>
        <strain evidence="3">JIC</strain>
    </source>
</reference>
<name>A0AAW1J555_SAPOF</name>
<dbReference type="PANTHER" id="PTHR43939:SF50">
    <property type="entry name" value="NUCLEOPORIN"/>
    <property type="match status" value="1"/>
</dbReference>
<evidence type="ECO:0000313" key="4">
    <source>
        <dbReference type="Proteomes" id="UP001443914"/>
    </source>
</evidence>
<feature type="coiled-coil region" evidence="1">
    <location>
        <begin position="1733"/>
        <end position="1830"/>
    </location>
</feature>
<feature type="coiled-coil region" evidence="1">
    <location>
        <begin position="2299"/>
        <end position="2392"/>
    </location>
</feature>
<dbReference type="SUPFAM" id="SSF46579">
    <property type="entry name" value="Prefoldin"/>
    <property type="match status" value="1"/>
</dbReference>
<feature type="coiled-coil region" evidence="1">
    <location>
        <begin position="1183"/>
        <end position="1311"/>
    </location>
</feature>